<sequence>TDVVYYWDRVPVLLVESKKEGKSEQDAQEQALSYVRNFPVSEERYSKDGRRPRFIATTVGKDMNFYIHSYELKKQDF</sequence>
<evidence type="ECO:0000313" key="1">
    <source>
        <dbReference type="EMBL" id="GAH54572.1"/>
    </source>
</evidence>
<gene>
    <name evidence="1" type="ORF">S03H2_38222</name>
</gene>
<accession>X1GBJ1</accession>
<dbReference type="AlphaFoldDB" id="X1GBJ1"/>
<organism evidence="1">
    <name type="scientific">marine sediment metagenome</name>
    <dbReference type="NCBI Taxonomy" id="412755"/>
    <lineage>
        <taxon>unclassified sequences</taxon>
        <taxon>metagenomes</taxon>
        <taxon>ecological metagenomes</taxon>
    </lineage>
</organism>
<name>X1GBJ1_9ZZZZ</name>
<feature type="non-terminal residue" evidence="1">
    <location>
        <position position="1"/>
    </location>
</feature>
<dbReference type="EMBL" id="BARU01023564">
    <property type="protein sequence ID" value="GAH54572.1"/>
    <property type="molecule type" value="Genomic_DNA"/>
</dbReference>
<proteinExistence type="predicted"/>
<comment type="caution">
    <text evidence="1">The sequence shown here is derived from an EMBL/GenBank/DDBJ whole genome shotgun (WGS) entry which is preliminary data.</text>
</comment>
<reference evidence="1" key="1">
    <citation type="journal article" date="2014" name="Front. Microbiol.">
        <title>High frequency of phylogenetically diverse reductive dehalogenase-homologous genes in deep subseafloor sedimentary metagenomes.</title>
        <authorList>
            <person name="Kawai M."/>
            <person name="Futagami T."/>
            <person name="Toyoda A."/>
            <person name="Takaki Y."/>
            <person name="Nishi S."/>
            <person name="Hori S."/>
            <person name="Arai W."/>
            <person name="Tsubouchi T."/>
            <person name="Morono Y."/>
            <person name="Uchiyama I."/>
            <person name="Ito T."/>
            <person name="Fujiyama A."/>
            <person name="Inagaki F."/>
            <person name="Takami H."/>
        </authorList>
    </citation>
    <scope>NUCLEOTIDE SEQUENCE</scope>
    <source>
        <strain evidence="1">Expedition CK06-06</strain>
    </source>
</reference>
<protein>
    <submittedName>
        <fullName evidence="1">Uncharacterized protein</fullName>
    </submittedName>
</protein>